<dbReference type="Pfam" id="PF02518">
    <property type="entry name" value="HATPase_c"/>
    <property type="match status" value="1"/>
</dbReference>
<evidence type="ECO:0000256" key="3">
    <source>
        <dbReference type="ARBA" id="ARBA00022679"/>
    </source>
</evidence>
<dbReference type="InterPro" id="IPR005467">
    <property type="entry name" value="His_kinase_dom"/>
</dbReference>
<dbReference type="PANTHER" id="PTHR43065">
    <property type="entry name" value="SENSOR HISTIDINE KINASE"/>
    <property type="match status" value="1"/>
</dbReference>
<reference evidence="11 12" key="1">
    <citation type="submission" date="2016-10" db="EMBL/GenBank/DDBJ databases">
        <authorList>
            <person name="de Groot N.N."/>
        </authorList>
    </citation>
    <scope>NUCLEOTIDE SEQUENCE [LARGE SCALE GENOMIC DNA]</scope>
    <source>
        <strain evidence="11 12">CGMCC 1.9109</strain>
    </source>
</reference>
<dbReference type="InterPro" id="IPR036890">
    <property type="entry name" value="HATPase_C_sf"/>
</dbReference>
<dbReference type="InterPro" id="IPR000014">
    <property type="entry name" value="PAS"/>
</dbReference>
<dbReference type="OrthoDB" id="9789238at2"/>
<dbReference type="InterPro" id="IPR036097">
    <property type="entry name" value="HisK_dim/P_sf"/>
</dbReference>
<dbReference type="RefSeq" id="WP_068304339.1">
    <property type="nucleotide sequence ID" value="NZ_FNAK01000004.1"/>
</dbReference>
<dbReference type="EC" id="2.7.13.3" evidence="2"/>
<proteinExistence type="predicted"/>
<dbReference type="Gene3D" id="1.10.287.130">
    <property type="match status" value="1"/>
</dbReference>
<dbReference type="GO" id="GO:0000155">
    <property type="term" value="F:phosphorelay sensor kinase activity"/>
    <property type="evidence" value="ECO:0007669"/>
    <property type="project" value="InterPro"/>
</dbReference>
<dbReference type="SMART" id="SM00387">
    <property type="entry name" value="HATPase_c"/>
    <property type="match status" value="1"/>
</dbReference>
<dbReference type="Gene3D" id="3.30.565.10">
    <property type="entry name" value="Histidine kinase-like ATPase, C-terminal domain"/>
    <property type="match status" value="1"/>
</dbReference>
<dbReference type="Proteomes" id="UP000183685">
    <property type="component" value="Unassembled WGS sequence"/>
</dbReference>
<dbReference type="SUPFAM" id="SSF47384">
    <property type="entry name" value="Homodimeric domain of signal transducing histidine kinase"/>
    <property type="match status" value="1"/>
</dbReference>
<dbReference type="InterPro" id="IPR035965">
    <property type="entry name" value="PAS-like_dom_sf"/>
</dbReference>
<keyword evidence="6" id="KW-0067">ATP-binding</keyword>
<comment type="catalytic activity">
    <reaction evidence="1">
        <text>ATP + protein L-histidine = ADP + protein N-phospho-L-histidine.</text>
        <dbReference type="EC" id="2.7.13.3"/>
    </reaction>
</comment>
<dbReference type="STRING" id="637679.GCA_001550055_01928"/>
<evidence type="ECO:0000256" key="6">
    <source>
        <dbReference type="ARBA" id="ARBA00022840"/>
    </source>
</evidence>
<evidence type="ECO:0000256" key="1">
    <source>
        <dbReference type="ARBA" id="ARBA00000085"/>
    </source>
</evidence>
<keyword evidence="12" id="KW-1185">Reference proteome</keyword>
<dbReference type="CDD" id="cd00130">
    <property type="entry name" value="PAS"/>
    <property type="match status" value="2"/>
</dbReference>
<evidence type="ECO:0000256" key="7">
    <source>
        <dbReference type="ARBA" id="ARBA00023012"/>
    </source>
</evidence>
<evidence type="ECO:0000259" key="10">
    <source>
        <dbReference type="PROSITE" id="PS50113"/>
    </source>
</evidence>
<evidence type="ECO:0000259" key="8">
    <source>
        <dbReference type="PROSITE" id="PS50109"/>
    </source>
</evidence>
<dbReference type="SUPFAM" id="SSF55785">
    <property type="entry name" value="PYP-like sensor domain (PAS domain)"/>
    <property type="match status" value="2"/>
</dbReference>
<gene>
    <name evidence="11" type="ORF">SAMN04488071_1928</name>
</gene>
<organism evidence="11 12">
    <name type="scientific">Kordiimonas lacus</name>
    <dbReference type="NCBI Taxonomy" id="637679"/>
    <lineage>
        <taxon>Bacteria</taxon>
        <taxon>Pseudomonadati</taxon>
        <taxon>Pseudomonadota</taxon>
        <taxon>Alphaproteobacteria</taxon>
        <taxon>Kordiimonadales</taxon>
        <taxon>Kordiimonadaceae</taxon>
        <taxon>Kordiimonas</taxon>
    </lineage>
</organism>
<keyword evidence="4" id="KW-0547">Nucleotide-binding</keyword>
<dbReference type="SUPFAM" id="SSF55874">
    <property type="entry name" value="ATPase domain of HSP90 chaperone/DNA topoisomerase II/histidine kinase"/>
    <property type="match status" value="1"/>
</dbReference>
<feature type="domain" description="PAC" evidence="10">
    <location>
        <begin position="207"/>
        <end position="259"/>
    </location>
</feature>
<evidence type="ECO:0000259" key="9">
    <source>
        <dbReference type="PROSITE" id="PS50112"/>
    </source>
</evidence>
<dbReference type="InterPro" id="IPR003594">
    <property type="entry name" value="HATPase_dom"/>
</dbReference>
<dbReference type="SMART" id="SM00091">
    <property type="entry name" value="PAS"/>
    <property type="match status" value="2"/>
</dbReference>
<dbReference type="PRINTS" id="PR00344">
    <property type="entry name" value="BCTRLSENSOR"/>
</dbReference>
<dbReference type="PROSITE" id="PS50113">
    <property type="entry name" value="PAC"/>
    <property type="match status" value="1"/>
</dbReference>
<protein>
    <recommendedName>
        <fullName evidence="2">histidine kinase</fullName>
        <ecNumber evidence="2">2.7.13.3</ecNumber>
    </recommendedName>
</protein>
<dbReference type="GO" id="GO:0005524">
    <property type="term" value="F:ATP binding"/>
    <property type="evidence" value="ECO:0007669"/>
    <property type="project" value="UniProtKB-KW"/>
</dbReference>
<dbReference type="EMBL" id="FNAK01000004">
    <property type="protein sequence ID" value="SDE05400.1"/>
    <property type="molecule type" value="Genomic_DNA"/>
</dbReference>
<dbReference type="AlphaFoldDB" id="A0A1G6ZS94"/>
<dbReference type="PANTHER" id="PTHR43065:SF46">
    <property type="entry name" value="C4-DICARBOXYLATE TRANSPORT SENSOR PROTEIN DCTB"/>
    <property type="match status" value="1"/>
</dbReference>
<keyword evidence="7" id="KW-0902">Two-component regulatory system</keyword>
<evidence type="ECO:0000256" key="5">
    <source>
        <dbReference type="ARBA" id="ARBA00022777"/>
    </source>
</evidence>
<dbReference type="Pfam" id="PF13426">
    <property type="entry name" value="PAS_9"/>
    <property type="match status" value="2"/>
</dbReference>
<feature type="domain" description="PAS" evidence="9">
    <location>
        <begin position="9"/>
        <end position="53"/>
    </location>
</feature>
<evidence type="ECO:0000256" key="2">
    <source>
        <dbReference type="ARBA" id="ARBA00012438"/>
    </source>
</evidence>
<name>A0A1G6ZS94_9PROT</name>
<dbReference type="InterPro" id="IPR004358">
    <property type="entry name" value="Sig_transdc_His_kin-like_C"/>
</dbReference>
<dbReference type="NCBIfam" id="TIGR00229">
    <property type="entry name" value="sensory_box"/>
    <property type="match status" value="2"/>
</dbReference>
<keyword evidence="5" id="KW-0418">Kinase</keyword>
<evidence type="ECO:0000256" key="4">
    <source>
        <dbReference type="ARBA" id="ARBA00022741"/>
    </source>
</evidence>
<feature type="domain" description="PAS" evidence="9">
    <location>
        <begin position="133"/>
        <end position="204"/>
    </location>
</feature>
<evidence type="ECO:0000313" key="11">
    <source>
        <dbReference type="EMBL" id="SDE05400.1"/>
    </source>
</evidence>
<feature type="domain" description="Histidine kinase" evidence="8">
    <location>
        <begin position="272"/>
        <end position="499"/>
    </location>
</feature>
<accession>A0A1G6ZS94</accession>
<keyword evidence="3" id="KW-0808">Transferase</keyword>
<sequence>MRYDATQKYHEFLKAITQHSADGIMAFSESGTIILANAAVSSILGYDNGEMEGLNIQCILGSDHVDGPTLCRLFDQFEPDGDHMPPLTLKACQKGGGEIPIEIAVGNAVLTDGEKVYVASCRDITERLQIEGQLKSQAEVIRQMSDGMIVSDSNFQITECNHAIAKMLGVKSSELLGRAVYDFIQLETPDLIDREEIRQIAMAEGRWNGIVDFINVRGEKIKADVAVFPINAAFGEATVFASVIRDVTERVEAEERINQTQKIEALGRLAGGVAHDINNLLFPIFLNLEAALGDLQGREDLGGVCEDLKDSMEACLKIKTMVQNILMFSRKNSMDLQQIDVSEETREAWKLAKLIVPSSVECSVEIEPECGLFQGNSVQFSQIMLNLVSNAVSALDNGIGRLEVRLKPVNGGTIPGPKYYKLRQDEAVELSIRDTGCGISDTHIDKIFDPFYTTKGVGEGTGLGLTEVAGIVKSLNGAIDVSTCPGEGTEFKIYLPVTRQKAVQDA</sequence>
<dbReference type="Gene3D" id="3.30.450.20">
    <property type="entry name" value="PAS domain"/>
    <property type="match status" value="2"/>
</dbReference>
<dbReference type="InterPro" id="IPR000700">
    <property type="entry name" value="PAS-assoc_C"/>
</dbReference>
<evidence type="ECO:0000313" key="12">
    <source>
        <dbReference type="Proteomes" id="UP000183685"/>
    </source>
</evidence>
<dbReference type="PROSITE" id="PS50109">
    <property type="entry name" value="HIS_KIN"/>
    <property type="match status" value="1"/>
</dbReference>
<dbReference type="PROSITE" id="PS50112">
    <property type="entry name" value="PAS"/>
    <property type="match status" value="2"/>
</dbReference>